<dbReference type="Proteomes" id="UP001159363">
    <property type="component" value="Chromosome 1"/>
</dbReference>
<sequence>MKCASLREVSRATSTKEATKEMFCGEEETITSEAEVWQQYGYDDRTLNNDRGNTTGSCACREPAVDENLLVAYGDDFLPCAADIVVRRLVSLLASHQGDPGSIPDRATPYFLTWESCQTMSLVGVFSRGSPVSPAPPLRRCSILTSITLIGSQDIDQDIYSYNHKFYSQTRQRGRDGLEEEAGHLFVASRFTLILRLQYTVCTLTAFLWLFAACLCEKTDPCMGPRTAERNLDFFFFLNLPSRIRHGPAGGAEASHFKAAAGKGKFTAVESRFPIFLLSLSRSSPGRRRGKKGERLMQHGEQGRWRKQRERWRFKENRDDVGWGEREEKRQFNRHRAYFNICIQVQNIFPGLIPRLGYWIFTSGNRAGRCRWSTGFLRDIPFPRPFILAPLHLHLNYPYPVSRPRCIFGKDSFLIAETLCPVTAPPLHLPCPDVFTMPVHGEAKIVTVGMSERFDECVEFRQSATHSNDRRRRVCSTAVDQFTFVLCNLLRAQVHTAANSRRRLPKFNFNLNILKGRSEHFVTGVSCFCPPTDAVKYKDDHGNIAVKNKLSCRGMNMALVAARSLETARDLRTSESEVHLLWDGTIAACVRRLSATRDVPRLWIGDPQALGAVVVDVGILGSSVRDGEAHLLEVAQRSRRGGDIEVLKNVKYSDPHCWILRAVDCGCVMLGLEFIGPWKHHRCQPSLLGQQRLR</sequence>
<comment type="caution">
    <text evidence="1">The sequence shown here is derived from an EMBL/GenBank/DDBJ whole genome shotgun (WGS) entry which is preliminary data.</text>
</comment>
<protein>
    <submittedName>
        <fullName evidence="1">Uncharacterized protein</fullName>
    </submittedName>
</protein>
<evidence type="ECO:0000313" key="1">
    <source>
        <dbReference type="EMBL" id="KAJ8896130.1"/>
    </source>
</evidence>
<name>A0ABQ9IHG3_9NEOP</name>
<evidence type="ECO:0000313" key="2">
    <source>
        <dbReference type="Proteomes" id="UP001159363"/>
    </source>
</evidence>
<keyword evidence="2" id="KW-1185">Reference proteome</keyword>
<reference evidence="1 2" key="1">
    <citation type="submission" date="2023-02" db="EMBL/GenBank/DDBJ databases">
        <title>LHISI_Scaffold_Assembly.</title>
        <authorList>
            <person name="Stuart O.P."/>
            <person name="Cleave R."/>
            <person name="Magrath M.J.L."/>
            <person name="Mikheyev A.S."/>
        </authorList>
    </citation>
    <scope>NUCLEOTIDE SEQUENCE [LARGE SCALE GENOMIC DNA]</scope>
    <source>
        <strain evidence="1">Daus_M_001</strain>
        <tissue evidence="1">Leg muscle</tissue>
    </source>
</reference>
<gene>
    <name evidence="1" type="ORF">PR048_001473</name>
</gene>
<organism evidence="1 2">
    <name type="scientific">Dryococelus australis</name>
    <dbReference type="NCBI Taxonomy" id="614101"/>
    <lineage>
        <taxon>Eukaryota</taxon>
        <taxon>Metazoa</taxon>
        <taxon>Ecdysozoa</taxon>
        <taxon>Arthropoda</taxon>
        <taxon>Hexapoda</taxon>
        <taxon>Insecta</taxon>
        <taxon>Pterygota</taxon>
        <taxon>Neoptera</taxon>
        <taxon>Polyneoptera</taxon>
        <taxon>Phasmatodea</taxon>
        <taxon>Verophasmatodea</taxon>
        <taxon>Anareolatae</taxon>
        <taxon>Phasmatidae</taxon>
        <taxon>Eurycanthinae</taxon>
        <taxon>Dryococelus</taxon>
    </lineage>
</organism>
<dbReference type="EMBL" id="JARBHB010000001">
    <property type="protein sequence ID" value="KAJ8896130.1"/>
    <property type="molecule type" value="Genomic_DNA"/>
</dbReference>
<accession>A0ABQ9IHG3</accession>
<proteinExistence type="predicted"/>